<dbReference type="PANTHER" id="PTHR13420">
    <property type="entry name" value="UPF0235 PROTEIN C15ORF40"/>
    <property type="match status" value="1"/>
</dbReference>
<sequence length="82" mass="8706">MTDLSHLAQPGSEIAIRVTPRASRNAVTLDGDMIRVSVTVVPEDGKANAAVIKLLAKALGVAKSRLVLVRGATARDKLFRID</sequence>
<dbReference type="PANTHER" id="PTHR13420:SF7">
    <property type="entry name" value="UPF0235 PROTEIN C15ORF40"/>
    <property type="match status" value="1"/>
</dbReference>
<dbReference type="Pfam" id="PF02594">
    <property type="entry name" value="DUF167"/>
    <property type="match status" value="1"/>
</dbReference>
<dbReference type="OrthoDB" id="3176309at2"/>
<gene>
    <name evidence="3" type="ORF">DFP89_107105</name>
</gene>
<proteinExistence type="inferred from homology"/>
<dbReference type="HAMAP" id="MF_00634">
    <property type="entry name" value="UPF0235"/>
    <property type="match status" value="1"/>
</dbReference>
<reference evidence="3 4" key="1">
    <citation type="submission" date="2018-07" db="EMBL/GenBank/DDBJ databases">
        <title>Genomic Encyclopedia of Type Strains, Phase III (KMG-III): the genomes of soil and plant-associated and newly described type strains.</title>
        <authorList>
            <person name="Whitman W."/>
        </authorList>
    </citation>
    <scope>NUCLEOTIDE SEQUENCE [LARGE SCALE GENOMIC DNA]</scope>
    <source>
        <strain evidence="3 4">CECT 8525</strain>
    </source>
</reference>
<evidence type="ECO:0000256" key="1">
    <source>
        <dbReference type="ARBA" id="ARBA00010364"/>
    </source>
</evidence>
<dbReference type="RefSeq" id="WP_114348970.1">
    <property type="nucleotide sequence ID" value="NZ_QPJL01000007.1"/>
</dbReference>
<dbReference type="InterPro" id="IPR003746">
    <property type="entry name" value="DUF167"/>
</dbReference>
<evidence type="ECO:0000313" key="4">
    <source>
        <dbReference type="Proteomes" id="UP000253345"/>
    </source>
</evidence>
<dbReference type="InterPro" id="IPR036591">
    <property type="entry name" value="YggU-like_sf"/>
</dbReference>
<comment type="similarity">
    <text evidence="1 2">Belongs to the UPF0235 family.</text>
</comment>
<evidence type="ECO:0000313" key="3">
    <source>
        <dbReference type="EMBL" id="RCW84801.1"/>
    </source>
</evidence>
<organism evidence="3 4">
    <name type="scientific">Paracoccus lutimaris</name>
    <dbReference type="NCBI Taxonomy" id="1490030"/>
    <lineage>
        <taxon>Bacteria</taxon>
        <taxon>Pseudomonadati</taxon>
        <taxon>Pseudomonadota</taxon>
        <taxon>Alphaproteobacteria</taxon>
        <taxon>Rhodobacterales</taxon>
        <taxon>Paracoccaceae</taxon>
        <taxon>Paracoccus</taxon>
    </lineage>
</organism>
<evidence type="ECO:0000256" key="2">
    <source>
        <dbReference type="HAMAP-Rule" id="MF_00634"/>
    </source>
</evidence>
<dbReference type="GO" id="GO:0005737">
    <property type="term" value="C:cytoplasm"/>
    <property type="evidence" value="ECO:0007669"/>
    <property type="project" value="TreeGrafter"/>
</dbReference>
<dbReference type="SMART" id="SM01152">
    <property type="entry name" value="DUF167"/>
    <property type="match status" value="1"/>
</dbReference>
<protein>
    <recommendedName>
        <fullName evidence="2">UPF0235 protein DFP89_107105</fullName>
    </recommendedName>
</protein>
<name>A0A368YX87_9RHOB</name>
<comment type="caution">
    <text evidence="3">The sequence shown here is derived from an EMBL/GenBank/DDBJ whole genome shotgun (WGS) entry which is preliminary data.</text>
</comment>
<dbReference type="Gene3D" id="3.30.1200.10">
    <property type="entry name" value="YggU-like"/>
    <property type="match status" value="1"/>
</dbReference>
<keyword evidence="4" id="KW-1185">Reference proteome</keyword>
<dbReference type="EMBL" id="QPJL01000007">
    <property type="protein sequence ID" value="RCW84801.1"/>
    <property type="molecule type" value="Genomic_DNA"/>
</dbReference>
<dbReference type="AlphaFoldDB" id="A0A368YX87"/>
<dbReference type="Proteomes" id="UP000253345">
    <property type="component" value="Unassembled WGS sequence"/>
</dbReference>
<dbReference type="NCBIfam" id="TIGR00251">
    <property type="entry name" value="DUF167 family protein"/>
    <property type="match status" value="1"/>
</dbReference>
<accession>A0A368YX87</accession>
<dbReference type="SUPFAM" id="SSF69786">
    <property type="entry name" value="YggU-like"/>
    <property type="match status" value="1"/>
</dbReference>